<dbReference type="PANTHER" id="PTHR21496:SF0">
    <property type="entry name" value="RIESKE DOMAIN-CONTAINING PROTEIN"/>
    <property type="match status" value="1"/>
</dbReference>
<feature type="domain" description="Rieske" evidence="7">
    <location>
        <begin position="4"/>
        <end position="100"/>
    </location>
</feature>
<proteinExistence type="inferred from homology"/>
<evidence type="ECO:0000256" key="3">
    <source>
        <dbReference type="ARBA" id="ARBA00023004"/>
    </source>
</evidence>
<dbReference type="Pfam" id="PF00355">
    <property type="entry name" value="Rieske"/>
    <property type="match status" value="1"/>
</dbReference>
<evidence type="ECO:0000256" key="6">
    <source>
        <dbReference type="ARBA" id="ARBA00038001"/>
    </source>
</evidence>
<evidence type="ECO:0000256" key="5">
    <source>
        <dbReference type="ARBA" id="ARBA00034078"/>
    </source>
</evidence>
<evidence type="ECO:0000313" key="9">
    <source>
        <dbReference type="Proteomes" id="UP000298656"/>
    </source>
</evidence>
<evidence type="ECO:0000259" key="7">
    <source>
        <dbReference type="PROSITE" id="PS51296"/>
    </source>
</evidence>
<name>A0A4P8ITX9_9BURK</name>
<dbReference type="AlphaFoldDB" id="A0A4P8ITX9"/>
<dbReference type="InterPro" id="IPR017941">
    <property type="entry name" value="Rieske_2Fe-2S"/>
</dbReference>
<dbReference type="SUPFAM" id="SSF50022">
    <property type="entry name" value="ISP domain"/>
    <property type="match status" value="1"/>
</dbReference>
<dbReference type="EMBL" id="CP040077">
    <property type="protein sequence ID" value="QCP51791.1"/>
    <property type="molecule type" value="Genomic_DNA"/>
</dbReference>
<dbReference type="KEGG" id="tvl:FAZ95_15080"/>
<keyword evidence="9" id="KW-1185">Reference proteome</keyword>
<reference evidence="8 9" key="1">
    <citation type="submission" date="2019-05" db="EMBL/GenBank/DDBJ databases">
        <title>Burkholderia sp. DHOD12, isolated from subtropical forest soil.</title>
        <authorList>
            <person name="Gao Z.-H."/>
            <person name="Qiu L.-H."/>
        </authorList>
    </citation>
    <scope>NUCLEOTIDE SEQUENCE [LARGE SCALE GENOMIC DNA]</scope>
    <source>
        <strain evidence="8 9">DHOD12</strain>
    </source>
</reference>
<comment type="similarity">
    <text evidence="6">Belongs to the bacterial ring-hydroxylating dioxygenase ferredoxin component family.</text>
</comment>
<dbReference type="InterPro" id="IPR036922">
    <property type="entry name" value="Rieske_2Fe-2S_sf"/>
</dbReference>
<organism evidence="8 9">
    <name type="scientific">Trinickia violacea</name>
    <dbReference type="NCBI Taxonomy" id="2571746"/>
    <lineage>
        <taxon>Bacteria</taxon>
        <taxon>Pseudomonadati</taxon>
        <taxon>Pseudomonadota</taxon>
        <taxon>Betaproteobacteria</taxon>
        <taxon>Burkholderiales</taxon>
        <taxon>Burkholderiaceae</taxon>
        <taxon>Trinickia</taxon>
    </lineage>
</organism>
<keyword evidence="4" id="KW-0411">Iron-sulfur</keyword>
<dbReference type="GO" id="GO:0046872">
    <property type="term" value="F:metal ion binding"/>
    <property type="evidence" value="ECO:0007669"/>
    <property type="project" value="UniProtKB-KW"/>
</dbReference>
<dbReference type="Gene3D" id="2.102.10.10">
    <property type="entry name" value="Rieske [2Fe-2S] iron-sulphur domain"/>
    <property type="match status" value="1"/>
</dbReference>
<protein>
    <submittedName>
        <fullName evidence="8">Rieske 2Fe-2S domain-containing protein</fullName>
    </submittedName>
</protein>
<comment type="cofactor">
    <cofactor evidence="5">
        <name>[2Fe-2S] cluster</name>
        <dbReference type="ChEBI" id="CHEBI:190135"/>
    </cofactor>
</comment>
<sequence>MIAPERLAASALAEGEGVAVEVNGRSILVCRSGGRLYAVSNRCTHAGSRLVGGKVCDGVITCPLHGAKFQLSTGECLFRKLNYAPLQTFAVREVDGQMEVDVPSSI</sequence>
<evidence type="ECO:0000256" key="4">
    <source>
        <dbReference type="ARBA" id="ARBA00023014"/>
    </source>
</evidence>
<evidence type="ECO:0000256" key="1">
    <source>
        <dbReference type="ARBA" id="ARBA00022714"/>
    </source>
</evidence>
<evidence type="ECO:0000256" key="2">
    <source>
        <dbReference type="ARBA" id="ARBA00022723"/>
    </source>
</evidence>
<evidence type="ECO:0000313" key="8">
    <source>
        <dbReference type="EMBL" id="QCP51791.1"/>
    </source>
</evidence>
<keyword evidence="1" id="KW-0001">2Fe-2S</keyword>
<dbReference type="Proteomes" id="UP000298656">
    <property type="component" value="Chromosome 1"/>
</dbReference>
<dbReference type="PANTHER" id="PTHR21496">
    <property type="entry name" value="FERREDOXIN-RELATED"/>
    <property type="match status" value="1"/>
</dbReference>
<accession>A0A4P8ITX9</accession>
<gene>
    <name evidence="8" type="ORF">FAZ95_15080</name>
</gene>
<keyword evidence="3" id="KW-0408">Iron</keyword>
<keyword evidence="2" id="KW-0479">Metal-binding</keyword>
<dbReference type="PROSITE" id="PS51296">
    <property type="entry name" value="RIESKE"/>
    <property type="match status" value="1"/>
</dbReference>
<dbReference type="GO" id="GO:0051537">
    <property type="term" value="F:2 iron, 2 sulfur cluster binding"/>
    <property type="evidence" value="ECO:0007669"/>
    <property type="project" value="UniProtKB-KW"/>
</dbReference>
<dbReference type="OrthoDB" id="9769355at2"/>